<gene>
    <name evidence="5" type="primary">LOC107779544</name>
</gene>
<dbReference type="STRING" id="4097.A0A1S3YTF7"/>
<dbReference type="Gene3D" id="3.30.70.100">
    <property type="match status" value="2"/>
</dbReference>
<dbReference type="Pfam" id="PF00403">
    <property type="entry name" value="HMA"/>
    <property type="match status" value="2"/>
</dbReference>
<evidence type="ECO:0000256" key="1">
    <source>
        <dbReference type="ARBA" id="ARBA00004170"/>
    </source>
</evidence>
<dbReference type="GO" id="GO:0009626">
    <property type="term" value="P:plant-type hypersensitive response"/>
    <property type="evidence" value="ECO:0007669"/>
    <property type="project" value="UniProtKB-KW"/>
</dbReference>
<reference evidence="4" key="1">
    <citation type="journal article" date="2014" name="Nat. Commun.">
        <title>The tobacco genome sequence and its comparison with those of tomato and potato.</title>
        <authorList>
            <person name="Sierro N."/>
            <person name="Battey J.N."/>
            <person name="Ouadi S."/>
            <person name="Bakaher N."/>
            <person name="Bovet L."/>
            <person name="Willig A."/>
            <person name="Goepfert S."/>
            <person name="Peitsch M.C."/>
            <person name="Ivanov N.V."/>
        </authorList>
    </citation>
    <scope>NUCLEOTIDE SEQUENCE [LARGE SCALE GENOMIC DNA]</scope>
</reference>
<dbReference type="InterPro" id="IPR006121">
    <property type="entry name" value="HMA_dom"/>
</dbReference>
<dbReference type="CDD" id="cd00371">
    <property type="entry name" value="HMA"/>
    <property type="match status" value="2"/>
</dbReference>
<dbReference type="OrthoDB" id="773760at2759"/>
<evidence type="ECO:0000313" key="5">
    <source>
        <dbReference type="RefSeq" id="XP_016455479.1"/>
    </source>
</evidence>
<dbReference type="PANTHER" id="PTHR46413:SF1">
    <property type="entry name" value="HEAVY METAL-ASSOCIATED ISOPRENYLATED PLANT PROTEIN 6"/>
    <property type="match status" value="1"/>
</dbReference>
<proteinExistence type="predicted"/>
<reference evidence="5" key="2">
    <citation type="submission" date="2025-08" db="UniProtKB">
        <authorList>
            <consortium name="RefSeq"/>
        </authorList>
    </citation>
    <scope>IDENTIFICATION</scope>
    <source>
        <tissue evidence="5">Leaf</tissue>
    </source>
</reference>
<comment type="subcellular location">
    <subcellularLocation>
        <location evidence="1">Membrane</location>
        <topology evidence="1">Peripheral membrane protein</topology>
    </subcellularLocation>
</comment>
<dbReference type="PROSITE" id="PS50846">
    <property type="entry name" value="HMA_2"/>
    <property type="match status" value="2"/>
</dbReference>
<dbReference type="InterPro" id="IPR044594">
    <property type="entry name" value="HIPP01/3/5/6"/>
</dbReference>
<evidence type="ECO:0000313" key="4">
    <source>
        <dbReference type="Proteomes" id="UP000790787"/>
    </source>
</evidence>
<dbReference type="GO" id="GO:0016020">
    <property type="term" value="C:membrane"/>
    <property type="evidence" value="ECO:0007669"/>
    <property type="project" value="UniProtKB-SubCell"/>
</dbReference>
<dbReference type="SUPFAM" id="SSF55008">
    <property type="entry name" value="HMA, heavy metal-associated domain"/>
    <property type="match status" value="2"/>
</dbReference>
<dbReference type="Proteomes" id="UP000790787">
    <property type="component" value="Chromosome 24"/>
</dbReference>
<evidence type="ECO:0000256" key="2">
    <source>
        <dbReference type="SAM" id="MobiDB-lite"/>
    </source>
</evidence>
<evidence type="ECO:0000259" key="3">
    <source>
        <dbReference type="PROSITE" id="PS50846"/>
    </source>
</evidence>
<dbReference type="AlphaFoldDB" id="A0A1S3YTF7"/>
<feature type="domain" description="HMA" evidence="3">
    <location>
        <begin position="67"/>
        <end position="130"/>
    </location>
</feature>
<sequence length="335" mass="37231">MTKFTNSSIPLIQPLRILQFLKKEVTKAKGVEKKNEAGEMTAGGGGDAGEKTIGSGGDAGGKLDDGLATILLKLDLHCEGCAKKAKRSIRRFEAVEDVKADYISGKLTVKGNVDPLWLREMVENKTKKKVELISAQPKKDSGGGDDDGDKKSDDKVEKKAEEKKGEDKKPKEPQFNTVVLKIRLQCDRNAQKAKRIIKKIDGVEEVSVSLEKDLVTVKGTMDVKELTSSYLKDKLKRNIDVVTPKKDGELKVASIEQKTEVINKMEYYGYTTPNTYYAMPIYNHNYMDQADYGLAMHNHQMVTGQDYDHTGYVPPPYLTAPQMFSDENPNGCSIM</sequence>
<organism evidence="4 5">
    <name type="scientific">Nicotiana tabacum</name>
    <name type="common">Common tobacco</name>
    <dbReference type="NCBI Taxonomy" id="4097"/>
    <lineage>
        <taxon>Eukaryota</taxon>
        <taxon>Viridiplantae</taxon>
        <taxon>Streptophyta</taxon>
        <taxon>Embryophyta</taxon>
        <taxon>Tracheophyta</taxon>
        <taxon>Spermatophyta</taxon>
        <taxon>Magnoliopsida</taxon>
        <taxon>eudicotyledons</taxon>
        <taxon>Gunneridae</taxon>
        <taxon>Pentapetalae</taxon>
        <taxon>asterids</taxon>
        <taxon>lamiids</taxon>
        <taxon>Solanales</taxon>
        <taxon>Solanaceae</taxon>
        <taxon>Nicotianoideae</taxon>
        <taxon>Nicotianeae</taxon>
        <taxon>Nicotiana</taxon>
    </lineage>
</organism>
<accession>A0A1S3YTF7</accession>
<feature type="domain" description="HMA" evidence="3">
    <location>
        <begin position="175"/>
        <end position="242"/>
    </location>
</feature>
<protein>
    <submittedName>
        <fullName evidence="5">Heavy metal-associated isoprenylated plant protein 3</fullName>
    </submittedName>
</protein>
<dbReference type="GO" id="GO:0046872">
    <property type="term" value="F:metal ion binding"/>
    <property type="evidence" value="ECO:0007669"/>
    <property type="project" value="InterPro"/>
</dbReference>
<dbReference type="KEGG" id="nta:107779544"/>
<dbReference type="PANTHER" id="PTHR46413">
    <property type="entry name" value="HEAVY METAL-ASSOCIATED ISOPRENYLATED PLANT PROTEIN 6"/>
    <property type="match status" value="1"/>
</dbReference>
<dbReference type="RefSeq" id="XP_016455479.1">
    <property type="nucleotide sequence ID" value="XM_016599993.1"/>
</dbReference>
<dbReference type="GeneID" id="107779544"/>
<dbReference type="RefSeq" id="XP_016455479.1">
    <property type="nucleotide sequence ID" value="XM_016599993.2"/>
</dbReference>
<name>A0A1S3YTF7_TOBAC</name>
<dbReference type="OMA" id="HPNHQAY"/>
<dbReference type="PaxDb" id="4097-A0A1S3YTF7"/>
<dbReference type="InterPro" id="IPR036163">
    <property type="entry name" value="HMA_dom_sf"/>
</dbReference>
<feature type="region of interest" description="Disordered" evidence="2">
    <location>
        <begin position="129"/>
        <end position="172"/>
    </location>
</feature>
<keyword evidence="4" id="KW-1185">Reference proteome</keyword>